<accession>A0A1C7M829</accession>
<protein>
    <submittedName>
        <fullName evidence="1">Uncharacterized protein</fullName>
    </submittedName>
</protein>
<organism evidence="1 2">
    <name type="scientific">Grifola frondosa</name>
    <name type="common">Maitake</name>
    <name type="synonym">Polyporus frondosus</name>
    <dbReference type="NCBI Taxonomy" id="5627"/>
    <lineage>
        <taxon>Eukaryota</taxon>
        <taxon>Fungi</taxon>
        <taxon>Dikarya</taxon>
        <taxon>Basidiomycota</taxon>
        <taxon>Agaricomycotina</taxon>
        <taxon>Agaricomycetes</taxon>
        <taxon>Polyporales</taxon>
        <taxon>Grifolaceae</taxon>
        <taxon>Grifola</taxon>
    </lineage>
</organism>
<gene>
    <name evidence="1" type="ORF">A0H81_07241</name>
</gene>
<proteinExistence type="predicted"/>
<dbReference type="OrthoDB" id="3032222at2759"/>
<name>A0A1C7M829_GRIFR</name>
<comment type="caution">
    <text evidence="1">The sequence shown here is derived from an EMBL/GenBank/DDBJ whole genome shotgun (WGS) entry which is preliminary data.</text>
</comment>
<dbReference type="Proteomes" id="UP000092993">
    <property type="component" value="Unassembled WGS sequence"/>
</dbReference>
<evidence type="ECO:0000313" key="1">
    <source>
        <dbReference type="EMBL" id="OBZ73063.1"/>
    </source>
</evidence>
<evidence type="ECO:0000313" key="2">
    <source>
        <dbReference type="Proteomes" id="UP000092993"/>
    </source>
</evidence>
<keyword evidence="2" id="KW-1185">Reference proteome</keyword>
<sequence length="84" mass="9192">MSEDPLSTCLSVALTACCDICAGICIDFASVRHACTERLCVWGNCGTQKRDDTDEREPLIENAEPAKRRCCSVCLEAIHRAAML</sequence>
<reference evidence="1 2" key="1">
    <citation type="submission" date="2016-03" db="EMBL/GenBank/DDBJ databases">
        <title>Whole genome sequencing of Grifola frondosa 9006-11.</title>
        <authorList>
            <person name="Min B."/>
            <person name="Park H."/>
            <person name="Kim J.-G."/>
            <person name="Cho H."/>
            <person name="Oh Y.-L."/>
            <person name="Kong W.-S."/>
            <person name="Choi I.-G."/>
        </authorList>
    </citation>
    <scope>NUCLEOTIDE SEQUENCE [LARGE SCALE GENOMIC DNA]</scope>
    <source>
        <strain evidence="1 2">9006-11</strain>
    </source>
</reference>
<dbReference type="AlphaFoldDB" id="A0A1C7M829"/>
<dbReference type="EMBL" id="LUGG01000007">
    <property type="protein sequence ID" value="OBZ73063.1"/>
    <property type="molecule type" value="Genomic_DNA"/>
</dbReference>
<dbReference type="OMA" id="DICAGIC"/>